<comment type="subunit">
    <text evidence="19">Component of the cbb3-type cytochrome c oxidase.</text>
</comment>
<keyword evidence="4 19" id="KW-0813">Transport</keyword>
<comment type="subcellular location">
    <subcellularLocation>
        <location evidence="1 19">Cell inner membrane</location>
    </subcellularLocation>
</comment>
<dbReference type="InterPro" id="IPR008168">
    <property type="entry name" value="Cyt_C_IC"/>
</dbReference>
<keyword evidence="8 19" id="KW-0679">Respiratory chain</keyword>
<evidence type="ECO:0000256" key="9">
    <source>
        <dbReference type="ARBA" id="ARBA00022692"/>
    </source>
</evidence>
<dbReference type="InterPro" id="IPR038414">
    <property type="entry name" value="CcoP_N_sf"/>
</dbReference>
<dbReference type="InterPro" id="IPR050597">
    <property type="entry name" value="Cytochrome_c_Oxidase_Subunit"/>
</dbReference>
<evidence type="ECO:0000256" key="8">
    <source>
        <dbReference type="ARBA" id="ARBA00022660"/>
    </source>
</evidence>
<protein>
    <recommendedName>
        <fullName evidence="19">Cbb3-type cytochrome c oxidase subunit</fullName>
    </recommendedName>
</protein>
<feature type="domain" description="Cytochrome c" evidence="21">
    <location>
        <begin position="209"/>
        <end position="290"/>
    </location>
</feature>
<dbReference type="PANTHER" id="PTHR33751">
    <property type="entry name" value="CBB3-TYPE CYTOCHROME C OXIDASE SUBUNIT FIXP"/>
    <property type="match status" value="1"/>
</dbReference>
<dbReference type="Pfam" id="PF13442">
    <property type="entry name" value="Cytochrome_CBB3"/>
    <property type="match status" value="2"/>
</dbReference>
<evidence type="ECO:0000256" key="4">
    <source>
        <dbReference type="ARBA" id="ARBA00022448"/>
    </source>
</evidence>
<reference evidence="22 23" key="1">
    <citation type="submission" date="2023-10" db="EMBL/GenBank/DDBJ databases">
        <title>Two novel species belonging to the OM43/NOR5 clade.</title>
        <authorList>
            <person name="Park M."/>
        </authorList>
    </citation>
    <scope>NUCLEOTIDE SEQUENCE [LARGE SCALE GENOMIC DNA]</scope>
    <source>
        <strain evidence="22 23">IMCC43200</strain>
    </source>
</reference>
<evidence type="ECO:0000256" key="18">
    <source>
        <dbReference type="ARBA" id="ARBA00023136"/>
    </source>
</evidence>
<evidence type="ECO:0000256" key="3">
    <source>
        <dbReference type="ARBA" id="ARBA00006113"/>
    </source>
</evidence>
<evidence type="ECO:0000256" key="2">
    <source>
        <dbReference type="ARBA" id="ARBA00004673"/>
    </source>
</evidence>
<dbReference type="PROSITE" id="PS51007">
    <property type="entry name" value="CYTC"/>
    <property type="match status" value="2"/>
</dbReference>
<keyword evidence="17 19" id="KW-0406">Ion transport</keyword>
<keyword evidence="10 19" id="KW-0479">Metal-binding</keyword>
<name>A0ABZ0I507_9GAMM</name>
<keyword evidence="6 19" id="KW-0997">Cell inner membrane</keyword>
<keyword evidence="9 20" id="KW-0812">Transmembrane</keyword>
<evidence type="ECO:0000256" key="13">
    <source>
        <dbReference type="ARBA" id="ARBA00022982"/>
    </source>
</evidence>
<gene>
    <name evidence="22" type="primary">ccoP</name>
    <name evidence="22" type="ORF">R0135_01710</name>
</gene>
<evidence type="ECO:0000256" key="7">
    <source>
        <dbReference type="ARBA" id="ARBA00022617"/>
    </source>
</evidence>
<keyword evidence="16 19" id="KW-0408">Iron</keyword>
<dbReference type="Pfam" id="PF14715">
    <property type="entry name" value="FixP_N"/>
    <property type="match status" value="1"/>
</dbReference>
<keyword evidence="7 19" id="KW-0349">Heme</keyword>
<keyword evidence="5 19" id="KW-1003">Cell membrane</keyword>
<evidence type="ECO:0000256" key="10">
    <source>
        <dbReference type="ARBA" id="ARBA00022723"/>
    </source>
</evidence>
<comment type="pathway">
    <text evidence="2 19">Energy metabolism; oxidative phosphorylation.</text>
</comment>
<keyword evidence="14 20" id="KW-1133">Transmembrane helix</keyword>
<keyword evidence="12 19" id="KW-0375">Hydrogen ion transport</keyword>
<keyword evidence="11" id="KW-0677">Repeat</keyword>
<comment type="function">
    <text evidence="19">C-type cytochrome. Part of the cbb3-type cytochrome c oxidase complex.</text>
</comment>
<dbReference type="SUPFAM" id="SSF46626">
    <property type="entry name" value="Cytochrome c"/>
    <property type="match status" value="2"/>
</dbReference>
<evidence type="ECO:0000256" key="17">
    <source>
        <dbReference type="ARBA" id="ARBA00023065"/>
    </source>
</evidence>
<evidence type="ECO:0000256" key="15">
    <source>
        <dbReference type="ARBA" id="ARBA00023002"/>
    </source>
</evidence>
<dbReference type="RefSeq" id="WP_407348539.1">
    <property type="nucleotide sequence ID" value="NZ_CP136864.1"/>
</dbReference>
<evidence type="ECO:0000256" key="5">
    <source>
        <dbReference type="ARBA" id="ARBA00022475"/>
    </source>
</evidence>
<dbReference type="EMBL" id="CP136864">
    <property type="protein sequence ID" value="WOJ93899.1"/>
    <property type="molecule type" value="Genomic_DNA"/>
</dbReference>
<dbReference type="InterPro" id="IPR004678">
    <property type="entry name" value="Cyt_c_oxidase_cbb3_su3"/>
</dbReference>
<proteinExistence type="inferred from homology"/>
<dbReference type="PIRSF" id="PIRSF000006">
    <property type="entry name" value="Cbb3-Cox_fixP"/>
    <property type="match status" value="1"/>
</dbReference>
<dbReference type="NCBIfam" id="TIGR00782">
    <property type="entry name" value="ccoP"/>
    <property type="match status" value="1"/>
</dbReference>
<dbReference type="Proteomes" id="UP001626537">
    <property type="component" value="Chromosome"/>
</dbReference>
<organism evidence="22 23">
    <name type="scientific">Congregibacter variabilis</name>
    <dbReference type="NCBI Taxonomy" id="3081200"/>
    <lineage>
        <taxon>Bacteria</taxon>
        <taxon>Pseudomonadati</taxon>
        <taxon>Pseudomonadota</taxon>
        <taxon>Gammaproteobacteria</taxon>
        <taxon>Cellvibrionales</taxon>
        <taxon>Halieaceae</taxon>
        <taxon>Congregibacter</taxon>
    </lineage>
</organism>
<evidence type="ECO:0000313" key="23">
    <source>
        <dbReference type="Proteomes" id="UP001626537"/>
    </source>
</evidence>
<evidence type="ECO:0000256" key="16">
    <source>
        <dbReference type="ARBA" id="ARBA00023004"/>
    </source>
</evidence>
<evidence type="ECO:0000256" key="20">
    <source>
        <dbReference type="SAM" id="Phobius"/>
    </source>
</evidence>
<keyword evidence="18 19" id="KW-0472">Membrane</keyword>
<keyword evidence="15 19" id="KW-0560">Oxidoreductase</keyword>
<evidence type="ECO:0000256" key="14">
    <source>
        <dbReference type="ARBA" id="ARBA00022989"/>
    </source>
</evidence>
<evidence type="ECO:0000259" key="21">
    <source>
        <dbReference type="PROSITE" id="PS51007"/>
    </source>
</evidence>
<accession>A0ABZ0I507</accession>
<dbReference type="PRINTS" id="PR00605">
    <property type="entry name" value="CYTCHROMECIC"/>
</dbReference>
<keyword evidence="23" id="KW-1185">Reference proteome</keyword>
<comment type="similarity">
    <text evidence="3 19">Belongs to the CcoP / FixP family.</text>
</comment>
<evidence type="ECO:0000256" key="1">
    <source>
        <dbReference type="ARBA" id="ARBA00004533"/>
    </source>
</evidence>
<evidence type="ECO:0000256" key="19">
    <source>
        <dbReference type="PIRNR" id="PIRNR000006"/>
    </source>
</evidence>
<evidence type="ECO:0000256" key="11">
    <source>
        <dbReference type="ARBA" id="ARBA00022737"/>
    </source>
</evidence>
<dbReference type="Gene3D" id="1.10.760.10">
    <property type="entry name" value="Cytochrome c-like domain"/>
    <property type="match status" value="2"/>
</dbReference>
<dbReference type="InterPro" id="IPR036909">
    <property type="entry name" value="Cyt_c-like_dom_sf"/>
</dbReference>
<dbReference type="InterPro" id="IPR009056">
    <property type="entry name" value="Cyt_c-like_dom"/>
</dbReference>
<feature type="domain" description="Cytochrome c" evidence="21">
    <location>
        <begin position="123"/>
        <end position="202"/>
    </location>
</feature>
<sequence>MTSFWSGWVIVLTIVTLILVTWLLFANRKRHAVDEKTTGHVYDGIEEWDNPLPGWWFAMFVITIIWGIGYLIAYPGMGNFPGVLGWSSVTQHEQEVAVADEKFRAMRDKYLAMSIEEIYQDPKVRKMGMRIYGNNCSQCHGLDAAGALGFPNLADDDWLYGGSADAIKHTLVNGRRAAMPPWESILGEDGIAEATAYVLSLNSREADPKLVQAGEKHYQTYCVACHGPEAKGNTLMGAPNLTNGIWLYGGSQEQIAHSLRVGRNGVMPAFANTLSEDKIHLVAAYIYGLSK</sequence>
<evidence type="ECO:0000256" key="12">
    <source>
        <dbReference type="ARBA" id="ARBA00022781"/>
    </source>
</evidence>
<dbReference type="InterPro" id="IPR032858">
    <property type="entry name" value="CcoP_N"/>
</dbReference>
<dbReference type="PANTHER" id="PTHR33751:SF1">
    <property type="entry name" value="CBB3-TYPE CYTOCHROME C OXIDASE SUBUNIT FIXP"/>
    <property type="match status" value="1"/>
</dbReference>
<keyword evidence="13 19" id="KW-0249">Electron transport</keyword>
<evidence type="ECO:0000256" key="6">
    <source>
        <dbReference type="ARBA" id="ARBA00022519"/>
    </source>
</evidence>
<dbReference type="Gene3D" id="6.10.280.130">
    <property type="match status" value="1"/>
</dbReference>
<feature type="transmembrane region" description="Helical" evidence="20">
    <location>
        <begin position="7"/>
        <end position="25"/>
    </location>
</feature>
<evidence type="ECO:0000313" key="22">
    <source>
        <dbReference type="EMBL" id="WOJ93899.1"/>
    </source>
</evidence>
<comment type="cofactor">
    <cofactor evidence="19">
        <name>heme c</name>
        <dbReference type="ChEBI" id="CHEBI:61717"/>
    </cofactor>
    <text evidence="19">Binds 2 heme C groups per subunit.</text>
</comment>
<feature type="transmembrane region" description="Helical" evidence="20">
    <location>
        <begin position="55"/>
        <end position="74"/>
    </location>
</feature>